<gene>
    <name evidence="2" type="ORF">H7C19_29775</name>
</gene>
<comment type="caution">
    <text evidence="2">The sequence shown here is derived from an EMBL/GenBank/DDBJ whole genome shotgun (WGS) entry which is preliminary data.</text>
</comment>
<dbReference type="EMBL" id="JACJVP010000056">
    <property type="protein sequence ID" value="MBB6674876.1"/>
    <property type="molecule type" value="Genomic_DNA"/>
</dbReference>
<protein>
    <submittedName>
        <fullName evidence="2">DinB family protein</fullName>
    </submittedName>
</protein>
<evidence type="ECO:0000313" key="2">
    <source>
        <dbReference type="EMBL" id="MBB6674876.1"/>
    </source>
</evidence>
<evidence type="ECO:0000259" key="1">
    <source>
        <dbReference type="Pfam" id="PF12867"/>
    </source>
</evidence>
<dbReference type="InterPro" id="IPR034660">
    <property type="entry name" value="DinB/YfiT-like"/>
</dbReference>
<dbReference type="Gene3D" id="1.20.120.450">
    <property type="entry name" value="dinb family like domain"/>
    <property type="match status" value="1"/>
</dbReference>
<dbReference type="Proteomes" id="UP000547209">
    <property type="component" value="Unassembled WGS sequence"/>
</dbReference>
<evidence type="ECO:0000313" key="3">
    <source>
        <dbReference type="Proteomes" id="UP000547209"/>
    </source>
</evidence>
<dbReference type="RefSeq" id="WP_185672739.1">
    <property type="nucleotide sequence ID" value="NZ_JACJVP010000056.1"/>
</dbReference>
<name>A0A7X0VIE7_9BACL</name>
<dbReference type="InterPro" id="IPR024775">
    <property type="entry name" value="DinB-like"/>
</dbReference>
<sequence>MIADTLSELETLLQTVPERFSRLTPEAAARPRAPGKWSRLQILGHLCDSAVNNLTRFVHGAAPSQEPLAIRPYDQNAWVAAQRYDDAPVDEVLALWLALNRSVVRVAKGLPADRLAHRCRLANGTVVTLEWLVTDYLDHLNHHLRQIFDGDETN</sequence>
<keyword evidence="3" id="KW-1185">Reference proteome</keyword>
<feature type="domain" description="DinB-like" evidence="1">
    <location>
        <begin position="9"/>
        <end position="147"/>
    </location>
</feature>
<accession>A0A7X0VIE7</accession>
<proteinExistence type="predicted"/>
<dbReference type="Pfam" id="PF12867">
    <property type="entry name" value="DinB_2"/>
    <property type="match status" value="1"/>
</dbReference>
<organism evidence="2 3">
    <name type="scientific">Cohnella nanjingensis</name>
    <dbReference type="NCBI Taxonomy" id="1387779"/>
    <lineage>
        <taxon>Bacteria</taxon>
        <taxon>Bacillati</taxon>
        <taxon>Bacillota</taxon>
        <taxon>Bacilli</taxon>
        <taxon>Bacillales</taxon>
        <taxon>Paenibacillaceae</taxon>
        <taxon>Cohnella</taxon>
    </lineage>
</organism>
<dbReference type="SUPFAM" id="SSF109854">
    <property type="entry name" value="DinB/YfiT-like putative metalloenzymes"/>
    <property type="match status" value="1"/>
</dbReference>
<dbReference type="AlphaFoldDB" id="A0A7X0VIE7"/>
<reference evidence="2 3" key="1">
    <citation type="submission" date="2020-08" db="EMBL/GenBank/DDBJ databases">
        <title>Cohnella phylogeny.</title>
        <authorList>
            <person name="Dunlap C."/>
        </authorList>
    </citation>
    <scope>NUCLEOTIDE SEQUENCE [LARGE SCALE GENOMIC DNA]</scope>
    <source>
        <strain evidence="2 3">DSM 28246</strain>
    </source>
</reference>